<dbReference type="InterPro" id="IPR010982">
    <property type="entry name" value="Lambda_DNA-bd_dom_sf"/>
</dbReference>
<protein>
    <recommendedName>
        <fullName evidence="1">HTH cro/C1-type domain-containing protein</fullName>
    </recommendedName>
</protein>
<evidence type="ECO:0000313" key="2">
    <source>
        <dbReference type="EMBL" id="BBF82423.1"/>
    </source>
</evidence>
<dbReference type="OrthoDB" id="7172109at2"/>
<accession>A0A3G9GAM7</accession>
<dbReference type="InterPro" id="IPR001387">
    <property type="entry name" value="Cro/C1-type_HTH"/>
</dbReference>
<evidence type="ECO:0000313" key="3">
    <source>
        <dbReference type="Proteomes" id="UP000278756"/>
    </source>
</evidence>
<dbReference type="Gene3D" id="1.10.260.40">
    <property type="entry name" value="lambda repressor-like DNA-binding domains"/>
    <property type="match status" value="1"/>
</dbReference>
<dbReference type="Pfam" id="PF13560">
    <property type="entry name" value="HTH_31"/>
    <property type="match status" value="1"/>
</dbReference>
<dbReference type="AlphaFoldDB" id="A0A3G9GAM7"/>
<dbReference type="EMBL" id="AP018828">
    <property type="protein sequence ID" value="BBF82423.1"/>
    <property type="molecule type" value="Genomic_DNA"/>
</dbReference>
<name>A0A3G9GAM7_9CAUL</name>
<dbReference type="CDD" id="cd00093">
    <property type="entry name" value="HTH_XRE"/>
    <property type="match status" value="1"/>
</dbReference>
<dbReference type="GO" id="GO:0003677">
    <property type="term" value="F:DNA binding"/>
    <property type="evidence" value="ECO:0007669"/>
    <property type="project" value="InterPro"/>
</dbReference>
<dbReference type="SMART" id="SM00530">
    <property type="entry name" value="HTH_XRE"/>
    <property type="match status" value="1"/>
</dbReference>
<reference evidence="3" key="1">
    <citation type="journal article" date="2017" name="Biotechnol. Biofuels">
        <title>Evaluation of environmental bacterial communities as a factor affecting the growth of duckweed Lemna minor.</title>
        <authorList>
            <person name="Ishizawa H."/>
            <person name="Kuroda M."/>
            <person name="Morikawa M."/>
            <person name="Ike M."/>
        </authorList>
    </citation>
    <scope>NUCLEOTIDE SEQUENCE [LARGE SCALE GENOMIC DNA]</scope>
    <source>
        <strain evidence="3">M6</strain>
    </source>
</reference>
<proteinExistence type="predicted"/>
<evidence type="ECO:0000259" key="1">
    <source>
        <dbReference type="PROSITE" id="PS50943"/>
    </source>
</evidence>
<gene>
    <name evidence="2" type="ORF">EM6_3060</name>
</gene>
<dbReference type="RefSeq" id="WP_126424008.1">
    <property type="nucleotide sequence ID" value="NZ_AP018828.1"/>
</dbReference>
<dbReference type="Proteomes" id="UP000278756">
    <property type="component" value="Chromosome 2"/>
</dbReference>
<dbReference type="SUPFAM" id="SSF47413">
    <property type="entry name" value="lambda repressor-like DNA-binding domains"/>
    <property type="match status" value="1"/>
</dbReference>
<organism evidence="2 3">
    <name type="scientific">Asticcacaulis excentricus</name>
    <dbReference type="NCBI Taxonomy" id="78587"/>
    <lineage>
        <taxon>Bacteria</taxon>
        <taxon>Pseudomonadati</taxon>
        <taxon>Pseudomonadota</taxon>
        <taxon>Alphaproteobacteria</taxon>
        <taxon>Caulobacterales</taxon>
        <taxon>Caulobacteraceae</taxon>
        <taxon>Asticcacaulis</taxon>
    </lineage>
</organism>
<reference evidence="3" key="2">
    <citation type="journal article" date="2017" name="Plant Physiol. Biochem.">
        <title>Differential oxidative and antioxidative response of duckweed Lemna minor toward plant growth promoting/inhibiting bacteria.</title>
        <authorList>
            <person name="Ishizawa H."/>
            <person name="Kuroda M."/>
            <person name="Morikawa M."/>
            <person name="Ike M."/>
        </authorList>
    </citation>
    <scope>NUCLEOTIDE SEQUENCE [LARGE SCALE GENOMIC DNA]</scope>
    <source>
        <strain evidence="3">M6</strain>
    </source>
</reference>
<dbReference type="PROSITE" id="PS50943">
    <property type="entry name" value="HTH_CROC1"/>
    <property type="match status" value="1"/>
</dbReference>
<feature type="domain" description="HTH cro/C1-type" evidence="1">
    <location>
        <begin position="11"/>
        <end position="68"/>
    </location>
</feature>
<sequence length="206" mass="22600">MDKALIYGQALAQLRMRARLSQDKAAEAAGTSQPTWARYESGDSRAFLDRLAVRAKVVRALGFTLRDLEAEAELLATDMPYATHEGTQGGAAGLSAGLSASGGVDLAAFHRPGLQQVRIQTDELSPYLRAGSLAIYDTERLPLPGEGVIIRLRDGRYLPRFYLRQAAELWVEYWVAEGDAHRRVTQGLNMVDITGVYPIVLRGEPD</sequence>